<evidence type="ECO:0000313" key="1">
    <source>
        <dbReference type="EMBL" id="ACL16986.1"/>
    </source>
</evidence>
<organism evidence="1 2">
    <name type="scientific">Methanosphaerula palustris (strain ATCC BAA-1556 / DSM 19958 / E1-9c)</name>
    <dbReference type="NCBI Taxonomy" id="521011"/>
    <lineage>
        <taxon>Archaea</taxon>
        <taxon>Methanobacteriati</taxon>
        <taxon>Methanobacteriota</taxon>
        <taxon>Stenosarchaea group</taxon>
        <taxon>Methanomicrobia</taxon>
        <taxon>Methanomicrobiales</taxon>
        <taxon>Methanoregulaceae</taxon>
        <taxon>Methanosphaerula</taxon>
    </lineage>
</organism>
<accession>B8GJE5</accession>
<name>B8GJE5_METPE</name>
<dbReference type="KEGG" id="mpl:Mpal_1674"/>
<keyword evidence="2" id="KW-1185">Reference proteome</keyword>
<dbReference type="HOGENOM" id="CLU_2911552_0_0_2"/>
<proteinExistence type="predicted"/>
<dbReference type="EMBL" id="CP001338">
    <property type="protein sequence ID" value="ACL16986.1"/>
    <property type="molecule type" value="Genomic_DNA"/>
</dbReference>
<evidence type="ECO:0000313" key="2">
    <source>
        <dbReference type="Proteomes" id="UP000002457"/>
    </source>
</evidence>
<sequence>MITLITKLDGSDDYYVQGVGTPMPNLLNFPIQFIRLLSIKHWLKLSYVESENYRILCMRNS</sequence>
<dbReference type="AlphaFoldDB" id="B8GJE5"/>
<gene>
    <name evidence="1" type="ordered locus">Mpal_1674</name>
</gene>
<protein>
    <submittedName>
        <fullName evidence="1">Uncharacterized protein</fullName>
    </submittedName>
</protein>
<reference evidence="1 2" key="1">
    <citation type="journal article" date="2015" name="Genome Announc.">
        <title>Complete Genome Sequence of Methanosphaerula palustris E1-9CT, a Hydrogenotrophic Methanogen Isolated from a Minerotrophic Fen Peatland.</title>
        <authorList>
            <person name="Cadillo-Quiroz H."/>
            <person name="Browne P."/>
            <person name="Kyrpides N."/>
            <person name="Woyke T."/>
            <person name="Goodwin L."/>
            <person name="Detter C."/>
            <person name="Yavitt J.B."/>
            <person name="Zinder S.H."/>
        </authorList>
    </citation>
    <scope>NUCLEOTIDE SEQUENCE [LARGE SCALE GENOMIC DNA]</scope>
    <source>
        <strain evidence="2">ATCC BAA-1556 / DSM 19958 / E1-9c</strain>
    </source>
</reference>
<dbReference type="Proteomes" id="UP000002457">
    <property type="component" value="Chromosome"/>
</dbReference>